<evidence type="ECO:0000256" key="10">
    <source>
        <dbReference type="ARBA" id="ARBA00023180"/>
    </source>
</evidence>
<comment type="function">
    <text evidence="12">Converts sphingomyelin to ceramide.</text>
</comment>
<evidence type="ECO:0000259" key="14">
    <source>
        <dbReference type="PROSITE" id="PS50015"/>
    </source>
</evidence>
<dbReference type="EMBL" id="JASJQH010006989">
    <property type="protein sequence ID" value="KAK9721171.1"/>
    <property type="molecule type" value="Genomic_DNA"/>
</dbReference>
<keyword evidence="4" id="KW-0964">Secreted</keyword>
<comment type="subcellular location">
    <subcellularLocation>
        <location evidence="2">Secreted</location>
    </subcellularLocation>
</comment>
<dbReference type="InterPro" id="IPR045473">
    <property type="entry name" value="ASM_C"/>
</dbReference>
<dbReference type="SUPFAM" id="SSF47862">
    <property type="entry name" value="Saposin"/>
    <property type="match status" value="1"/>
</dbReference>
<comment type="cofactor">
    <cofactor evidence="1">
        <name>Zn(2+)</name>
        <dbReference type="ChEBI" id="CHEBI:29105"/>
    </cofactor>
</comment>
<accession>A0ABR2W648</accession>
<evidence type="ECO:0000256" key="2">
    <source>
        <dbReference type="ARBA" id="ARBA00004613"/>
    </source>
</evidence>
<keyword evidence="10" id="KW-0325">Glycoprotein</keyword>
<sequence>MLSFKALLSSLVFIMVYTSVAAKPTSNQKQQFFGPDLSLPTARVLEFNLANSLDSEASFRLSTKSDMSLSCRVCQAVANAARKAVLQKISTKVVLTSVIESCILFKVQSAHICREVVGQFGPWALTVAANTIFDGEILCGQLKFCPAFQRPSLELPLPPRNRAPSSPEIIDPEGERLFVLHLSDWHYDPEYTEGFEADCGEPLCCRPPHNSGPLIKRPAGLWGDYNCDASRLVIDSMLKAIPEVAPKIDFVVMTGDLPPHDIWAETQESVLEVEKTVMTDMRRAFEKINATAYFSIGNHESAPINSFPTSSMNFDSIDWLYNSLAEQWVSWLPEKSLENLRKAGFYSISRPEEELKIISINSNLGYRFNWWLHVRRNETDPESMFQWLIEELQESENIGEKVFIIGHMSPLDYIDGLNWFRHEFSRIVARYSDTIMGQFYGHTHYDEFQIFYSHDNSTMPQKTPISVGYIGPSVTPYEDVNPSFRVYEIDKRTKQVVNHFTYALDIVKANERKSSKWELMYSAKEAYGLNDLSPNSWNELIDRFETDPELFNQFFKFKSRRFLSLIDPRHRVEPCSLNSKCRQQILCGLRGSKKCQNQQTKSNDVRLKVTYMSEDSDDEPVVEVEGIDTVVFRTIVDLIGKDYDDSVPRAMCH</sequence>
<reference evidence="15 16" key="1">
    <citation type="submission" date="2023-04" db="EMBL/GenBank/DDBJ databases">
        <title>Genome of Basidiobolus ranarum AG-B5.</title>
        <authorList>
            <person name="Stajich J.E."/>
            <person name="Carter-House D."/>
            <person name="Gryganskyi A."/>
        </authorList>
    </citation>
    <scope>NUCLEOTIDE SEQUENCE [LARGE SCALE GENOMIC DNA]</scope>
    <source>
        <strain evidence="15 16">AG-B5</strain>
    </source>
</reference>
<keyword evidence="9" id="KW-1015">Disulfide bond</keyword>
<dbReference type="PANTHER" id="PTHR10340:SF34">
    <property type="entry name" value="SPHINGOMYELIN PHOSPHODIESTERASE"/>
    <property type="match status" value="1"/>
</dbReference>
<dbReference type="Gene3D" id="1.10.225.10">
    <property type="entry name" value="Saposin-like"/>
    <property type="match status" value="1"/>
</dbReference>
<evidence type="ECO:0000313" key="16">
    <source>
        <dbReference type="Proteomes" id="UP001479436"/>
    </source>
</evidence>
<evidence type="ECO:0000256" key="9">
    <source>
        <dbReference type="ARBA" id="ARBA00023157"/>
    </source>
</evidence>
<dbReference type="Proteomes" id="UP001479436">
    <property type="component" value="Unassembled WGS sequence"/>
</dbReference>
<protein>
    <recommendedName>
        <fullName evidence="12">Sphingomyelin phosphodiesterase</fullName>
    </recommendedName>
</protein>
<evidence type="ECO:0000256" key="5">
    <source>
        <dbReference type="ARBA" id="ARBA00022723"/>
    </source>
</evidence>
<dbReference type="InterPro" id="IPR011001">
    <property type="entry name" value="Saposin-like"/>
</dbReference>
<keyword evidence="8" id="KW-0862">Zinc</keyword>
<evidence type="ECO:0000256" key="6">
    <source>
        <dbReference type="ARBA" id="ARBA00022729"/>
    </source>
</evidence>
<evidence type="ECO:0000256" key="1">
    <source>
        <dbReference type="ARBA" id="ARBA00001947"/>
    </source>
</evidence>
<dbReference type="SUPFAM" id="SSF56300">
    <property type="entry name" value="Metallo-dependent phosphatases"/>
    <property type="match status" value="1"/>
</dbReference>
<evidence type="ECO:0000256" key="7">
    <source>
        <dbReference type="ARBA" id="ARBA00022801"/>
    </source>
</evidence>
<dbReference type="InterPro" id="IPR004843">
    <property type="entry name" value="Calcineurin-like_PHP"/>
</dbReference>
<dbReference type="PIRSF" id="PIRSF000948">
    <property type="entry name" value="Sphingomy_PDE"/>
    <property type="match status" value="1"/>
</dbReference>
<evidence type="ECO:0000256" key="11">
    <source>
        <dbReference type="ARBA" id="ARBA00023295"/>
    </source>
</evidence>
<dbReference type="InterPro" id="IPR011160">
    <property type="entry name" value="Sphingomy_PDE"/>
</dbReference>
<dbReference type="CDD" id="cd00842">
    <property type="entry name" value="MPP_ASMase"/>
    <property type="match status" value="1"/>
</dbReference>
<evidence type="ECO:0000256" key="4">
    <source>
        <dbReference type="ARBA" id="ARBA00022525"/>
    </source>
</evidence>
<keyword evidence="5" id="KW-0479">Metal-binding</keyword>
<dbReference type="PROSITE" id="PS50015">
    <property type="entry name" value="SAP_B"/>
    <property type="match status" value="1"/>
</dbReference>
<proteinExistence type="inferred from homology"/>
<evidence type="ECO:0000256" key="3">
    <source>
        <dbReference type="ARBA" id="ARBA00008234"/>
    </source>
</evidence>
<evidence type="ECO:0000256" key="13">
    <source>
        <dbReference type="SAM" id="SignalP"/>
    </source>
</evidence>
<dbReference type="InterPro" id="IPR041805">
    <property type="entry name" value="ASMase/PPN1_MPP"/>
</dbReference>
<evidence type="ECO:0000313" key="15">
    <source>
        <dbReference type="EMBL" id="KAK9721171.1"/>
    </source>
</evidence>
<dbReference type="InterPro" id="IPR029052">
    <property type="entry name" value="Metallo-depent_PP-like"/>
</dbReference>
<dbReference type="Pfam" id="PF19272">
    <property type="entry name" value="ASMase_C"/>
    <property type="match status" value="1"/>
</dbReference>
<feature type="signal peptide" evidence="13">
    <location>
        <begin position="1"/>
        <end position="22"/>
    </location>
</feature>
<keyword evidence="11 12" id="KW-0326">Glycosidase</keyword>
<dbReference type="InterPro" id="IPR008139">
    <property type="entry name" value="SaposinB_dom"/>
</dbReference>
<keyword evidence="16" id="KW-1185">Reference proteome</keyword>
<comment type="caution">
    <text evidence="15">The sequence shown here is derived from an EMBL/GenBank/DDBJ whole genome shotgun (WGS) entry which is preliminary data.</text>
</comment>
<feature type="domain" description="Saposin B-type" evidence="14">
    <location>
        <begin position="67"/>
        <end position="149"/>
    </location>
</feature>
<keyword evidence="6 13" id="KW-0732">Signal</keyword>
<name>A0ABR2W648_9FUNG</name>
<dbReference type="Gene3D" id="3.60.21.10">
    <property type="match status" value="1"/>
</dbReference>
<gene>
    <name evidence="15" type="ORF">K7432_003643</name>
</gene>
<keyword evidence="7 12" id="KW-0378">Hydrolase</keyword>
<evidence type="ECO:0000256" key="8">
    <source>
        <dbReference type="ARBA" id="ARBA00022833"/>
    </source>
</evidence>
<dbReference type="PANTHER" id="PTHR10340">
    <property type="entry name" value="SPHINGOMYELIN PHOSPHODIESTERASE"/>
    <property type="match status" value="1"/>
</dbReference>
<organism evidence="15 16">
    <name type="scientific">Basidiobolus ranarum</name>
    <dbReference type="NCBI Taxonomy" id="34480"/>
    <lineage>
        <taxon>Eukaryota</taxon>
        <taxon>Fungi</taxon>
        <taxon>Fungi incertae sedis</taxon>
        <taxon>Zoopagomycota</taxon>
        <taxon>Entomophthoromycotina</taxon>
        <taxon>Basidiobolomycetes</taxon>
        <taxon>Basidiobolales</taxon>
        <taxon>Basidiobolaceae</taxon>
        <taxon>Basidiobolus</taxon>
    </lineage>
</organism>
<feature type="chain" id="PRO_5045554492" description="Sphingomyelin phosphodiesterase" evidence="13">
    <location>
        <begin position="23"/>
        <end position="653"/>
    </location>
</feature>
<comment type="similarity">
    <text evidence="3 12">Belongs to the acid sphingomyelinase family.</text>
</comment>
<dbReference type="SMART" id="SM00741">
    <property type="entry name" value="SapB"/>
    <property type="match status" value="1"/>
</dbReference>
<evidence type="ECO:0000256" key="12">
    <source>
        <dbReference type="PIRNR" id="PIRNR000948"/>
    </source>
</evidence>
<dbReference type="Pfam" id="PF00149">
    <property type="entry name" value="Metallophos"/>
    <property type="match status" value="1"/>
</dbReference>